<evidence type="ECO:0000313" key="2">
    <source>
        <dbReference type="EMBL" id="KAH7231444.1"/>
    </source>
</evidence>
<accession>A0A9P9G4V8</accession>
<dbReference type="OrthoDB" id="3440371at2759"/>
<dbReference type="AlphaFoldDB" id="A0A9P9G4V8"/>
<organism evidence="2 3">
    <name type="scientific">Fusarium solani</name>
    <name type="common">Filamentous fungus</name>
    <dbReference type="NCBI Taxonomy" id="169388"/>
    <lineage>
        <taxon>Eukaryota</taxon>
        <taxon>Fungi</taxon>
        <taxon>Dikarya</taxon>
        <taxon>Ascomycota</taxon>
        <taxon>Pezizomycotina</taxon>
        <taxon>Sordariomycetes</taxon>
        <taxon>Hypocreomycetidae</taxon>
        <taxon>Hypocreales</taxon>
        <taxon>Nectriaceae</taxon>
        <taxon>Fusarium</taxon>
        <taxon>Fusarium solani species complex</taxon>
    </lineage>
</organism>
<evidence type="ECO:0000313" key="3">
    <source>
        <dbReference type="Proteomes" id="UP000736672"/>
    </source>
</evidence>
<dbReference type="EMBL" id="JAGTJS010000033">
    <property type="protein sequence ID" value="KAH7231444.1"/>
    <property type="molecule type" value="Genomic_DNA"/>
</dbReference>
<comment type="caution">
    <text evidence="2">The sequence shown here is derived from an EMBL/GenBank/DDBJ whole genome shotgun (WGS) entry which is preliminary data.</text>
</comment>
<evidence type="ECO:0000256" key="1">
    <source>
        <dbReference type="SAM" id="MobiDB-lite"/>
    </source>
</evidence>
<name>A0A9P9G4V8_FUSSL</name>
<protein>
    <submittedName>
        <fullName evidence="2">Uncharacterized protein</fullName>
    </submittedName>
</protein>
<sequence>MKMPFQSTQTNHDVESAEQSETTPWLQHTRWPELFRNRPLDIIAAAARQPKLLGGGSDLLGRYQGSPLWSSAETEAQLRIILQGLDLMFDRARATVDRTPYMSRCWLNTYSKDTFWPHGIRIIPSFKAYLAIWKRFICFVFRERRDDYGVDSDSYYDSDLEDLEADEDSDADIDREFDDKTESLMTIPSQKRRRRRTQKQIKRQVVMDLTFVSRPAIGCDYPRPYFNFQ</sequence>
<feature type="region of interest" description="Disordered" evidence="1">
    <location>
        <begin position="1"/>
        <end position="25"/>
    </location>
</feature>
<keyword evidence="3" id="KW-1185">Reference proteome</keyword>
<proteinExistence type="predicted"/>
<gene>
    <name evidence="2" type="ORF">B0J15DRAFT_539482</name>
</gene>
<reference evidence="2" key="1">
    <citation type="journal article" date="2021" name="Nat. Commun.">
        <title>Genetic determinants of endophytism in the Arabidopsis root mycobiome.</title>
        <authorList>
            <person name="Mesny F."/>
            <person name="Miyauchi S."/>
            <person name="Thiergart T."/>
            <person name="Pickel B."/>
            <person name="Atanasova L."/>
            <person name="Karlsson M."/>
            <person name="Huettel B."/>
            <person name="Barry K.W."/>
            <person name="Haridas S."/>
            <person name="Chen C."/>
            <person name="Bauer D."/>
            <person name="Andreopoulos W."/>
            <person name="Pangilinan J."/>
            <person name="LaButti K."/>
            <person name="Riley R."/>
            <person name="Lipzen A."/>
            <person name="Clum A."/>
            <person name="Drula E."/>
            <person name="Henrissat B."/>
            <person name="Kohler A."/>
            <person name="Grigoriev I.V."/>
            <person name="Martin F.M."/>
            <person name="Hacquard S."/>
        </authorList>
    </citation>
    <scope>NUCLEOTIDE SEQUENCE</scope>
    <source>
        <strain evidence="2">FSSC 5 MPI-SDFR-AT-0091</strain>
    </source>
</reference>
<dbReference type="Proteomes" id="UP000736672">
    <property type="component" value="Unassembled WGS sequence"/>
</dbReference>